<evidence type="ECO:0000313" key="1">
    <source>
        <dbReference type="Proteomes" id="UP000887569"/>
    </source>
</evidence>
<keyword evidence="1" id="KW-1185">Reference proteome</keyword>
<accession>A0A914ZDQ9</accession>
<reference evidence="2" key="1">
    <citation type="submission" date="2022-11" db="UniProtKB">
        <authorList>
            <consortium name="WormBaseParasite"/>
        </authorList>
    </citation>
    <scope>IDENTIFICATION</scope>
</reference>
<name>A0A914ZDQ9_PARUN</name>
<protein>
    <submittedName>
        <fullName evidence="2">Secreted protein</fullName>
    </submittedName>
</protein>
<dbReference type="Proteomes" id="UP000887569">
    <property type="component" value="Unplaced"/>
</dbReference>
<evidence type="ECO:0000313" key="2">
    <source>
        <dbReference type="WBParaSite" id="PgB01_g169_t01"/>
    </source>
</evidence>
<proteinExistence type="predicted"/>
<dbReference type="AlphaFoldDB" id="A0A914ZDQ9"/>
<organism evidence="1 2">
    <name type="scientific">Parascaris univalens</name>
    <name type="common">Nematode worm</name>
    <dbReference type="NCBI Taxonomy" id="6257"/>
    <lineage>
        <taxon>Eukaryota</taxon>
        <taxon>Metazoa</taxon>
        <taxon>Ecdysozoa</taxon>
        <taxon>Nematoda</taxon>
        <taxon>Chromadorea</taxon>
        <taxon>Rhabditida</taxon>
        <taxon>Spirurina</taxon>
        <taxon>Ascaridomorpha</taxon>
        <taxon>Ascaridoidea</taxon>
        <taxon>Ascarididae</taxon>
        <taxon>Parascaris</taxon>
    </lineage>
</organism>
<sequence>MLHLRLLVQRPYEILLGRALLLLQFSIHPHSDPSLHVDRHHLLRRQRHRRHDRPPCTRRYLTFWLHSMAPKMKELDECSDVPLTHELRSTCC</sequence>
<dbReference type="WBParaSite" id="PgB01_g169_t01">
    <property type="protein sequence ID" value="PgB01_g169_t01"/>
    <property type="gene ID" value="PgB01_g169"/>
</dbReference>